<dbReference type="InterPro" id="IPR005325">
    <property type="entry name" value="DUF308_memb"/>
</dbReference>
<dbReference type="Pfam" id="PF03729">
    <property type="entry name" value="DUF308"/>
    <property type="match status" value="2"/>
</dbReference>
<dbReference type="GO" id="GO:0005886">
    <property type="term" value="C:plasma membrane"/>
    <property type="evidence" value="ECO:0007669"/>
    <property type="project" value="TreeGrafter"/>
</dbReference>
<accession>A0A9D2CFX3</accession>
<gene>
    <name evidence="2" type="ORF">IAA42_02575</name>
</gene>
<evidence type="ECO:0000313" key="3">
    <source>
        <dbReference type="Proteomes" id="UP000824133"/>
    </source>
</evidence>
<dbReference type="PANTHER" id="PTHR34989">
    <property type="entry name" value="PROTEIN HDED"/>
    <property type="match status" value="1"/>
</dbReference>
<dbReference type="InterPro" id="IPR052712">
    <property type="entry name" value="Acid_resist_chaperone_HdeD"/>
</dbReference>
<dbReference type="PANTHER" id="PTHR34989:SF1">
    <property type="entry name" value="PROTEIN HDED"/>
    <property type="match status" value="1"/>
</dbReference>
<evidence type="ECO:0000313" key="2">
    <source>
        <dbReference type="EMBL" id="HIY79303.1"/>
    </source>
</evidence>
<protein>
    <submittedName>
        <fullName evidence="2">DUF308 domain-containing protein</fullName>
    </submittedName>
</protein>
<reference evidence="2" key="2">
    <citation type="submission" date="2021-04" db="EMBL/GenBank/DDBJ databases">
        <authorList>
            <person name="Gilroy R."/>
        </authorList>
    </citation>
    <scope>NUCLEOTIDE SEQUENCE</scope>
    <source>
        <strain evidence="2">ChiHjej10B9-743</strain>
    </source>
</reference>
<reference evidence="2" key="1">
    <citation type="journal article" date="2021" name="PeerJ">
        <title>Extensive microbial diversity within the chicken gut microbiome revealed by metagenomics and culture.</title>
        <authorList>
            <person name="Gilroy R."/>
            <person name="Ravi A."/>
            <person name="Getino M."/>
            <person name="Pursley I."/>
            <person name="Horton D.L."/>
            <person name="Alikhan N.F."/>
            <person name="Baker D."/>
            <person name="Gharbi K."/>
            <person name="Hall N."/>
            <person name="Watson M."/>
            <person name="Adriaenssens E.M."/>
            <person name="Foster-Nyarko E."/>
            <person name="Jarju S."/>
            <person name="Secka A."/>
            <person name="Antonio M."/>
            <person name="Oren A."/>
            <person name="Chaudhuri R.R."/>
            <person name="La Ragione R."/>
            <person name="Hildebrand F."/>
            <person name="Pallen M.J."/>
        </authorList>
    </citation>
    <scope>NUCLEOTIDE SEQUENCE</scope>
    <source>
        <strain evidence="2">ChiHjej10B9-743</strain>
    </source>
</reference>
<comment type="caution">
    <text evidence="2">The sequence shown here is derived from an EMBL/GenBank/DDBJ whole genome shotgun (WGS) entry which is preliminary data.</text>
</comment>
<feature type="transmembrane region" description="Helical" evidence="1">
    <location>
        <begin position="52"/>
        <end position="74"/>
    </location>
</feature>
<dbReference type="EMBL" id="DXCP01000016">
    <property type="protein sequence ID" value="HIY79303.1"/>
    <property type="molecule type" value="Genomic_DNA"/>
</dbReference>
<keyword evidence="1" id="KW-1133">Transmembrane helix</keyword>
<dbReference type="Proteomes" id="UP000824133">
    <property type="component" value="Unassembled WGS sequence"/>
</dbReference>
<feature type="transmembrane region" description="Helical" evidence="1">
    <location>
        <begin position="86"/>
        <end position="105"/>
    </location>
</feature>
<feature type="transmembrane region" description="Helical" evidence="1">
    <location>
        <begin position="141"/>
        <end position="161"/>
    </location>
</feature>
<proteinExistence type="predicted"/>
<evidence type="ECO:0000256" key="1">
    <source>
        <dbReference type="SAM" id="Phobius"/>
    </source>
</evidence>
<keyword evidence="1" id="KW-0812">Transmembrane</keyword>
<feature type="transmembrane region" description="Helical" evidence="1">
    <location>
        <begin position="111"/>
        <end position="129"/>
    </location>
</feature>
<keyword evidence="1" id="KW-0472">Membrane</keyword>
<feature type="transmembrane region" description="Helical" evidence="1">
    <location>
        <begin position="167"/>
        <end position="186"/>
    </location>
</feature>
<name>A0A9D2CFX3_9ACTN</name>
<dbReference type="AlphaFoldDB" id="A0A9D2CFX3"/>
<feature type="transmembrane region" description="Helical" evidence="1">
    <location>
        <begin position="27"/>
        <end position="46"/>
    </location>
</feature>
<organism evidence="2 3">
    <name type="scientific">Candidatus Olsenella excrementavium</name>
    <dbReference type="NCBI Taxonomy" id="2838709"/>
    <lineage>
        <taxon>Bacteria</taxon>
        <taxon>Bacillati</taxon>
        <taxon>Actinomycetota</taxon>
        <taxon>Coriobacteriia</taxon>
        <taxon>Coriobacteriales</taxon>
        <taxon>Atopobiaceae</taxon>
        <taxon>Olsenella</taxon>
    </lineage>
</organism>
<sequence>MERYNSDFDHVGDFVERWNAGVRHARIWTIVIGALLVLAGIASAAAPLSIYALIQGIVAAALIVGGLGEVASYVHMPELFRSPTMLVMGVLNALLGIMLLTLPAYLTAGTVVFLLAFLFIISGAERVTYARRLRYFGLPDSGLTTVTGVLNIVCGVAFLIMPAFSGVVFGYVIAAYLIVGGASLVVEGISMRAIER</sequence>